<sequence length="671" mass="77931">MTPLLTSSFFNNNKLTLFEFKSSPCEFHREMAEESKGKNELWLERFSKGRLKEMNDLKEKVKKRRGQLPSQRVPHHMRRRAVSHNPNRLPRRLRDKHTKERIAGGGGGIDGSKPKRPHRRFRRRPTQLLSEYNRRQSNSGIWLETHIWHAKRFSMTAKKWVHAVQSLKTTKLYWIWVHPSYSDKVLDLLQSEFCLSQRMSDSTQRNETTEIETNESISNVNEVMDKEISSKSDLVLKTEHTGDKTPESSPVRKKVKLDVNEMKLAPRNIPFERTPKYIGPTVCLNDLSYTINRYRIIGPHGDRIFKATLLPSSVETQENGWWSNFFDCEKSLSIFKSQKGFWENELGKTIPDNVDVISLTTRDPRVLLPPKRSVIHDEKEESANTMICLEDVLNDLICSPLCNSDVRDKVSFSKCPDHIINEKRSKLIIPGSKIPLTDTESRVPILLMRRKYNTEGYGQGWDFISPGGWGMPFWMYFEKGHLSVLGSSPDSQAVHFKIIGKGTISKSAGVFVPSVKDLELFHGDQDNWHLLTEPVQDDRAEMCIRNSLKTEHTAKKINLRRKWKKVKDKLLYLRQKNLTEKKTHDKEIQIYQTSLEELKTLRNKEILEYEIKMRTLWIDDTESTKFKDSSTRSVCGYIIISNFSLRKVLLLKQEGEDPPLDIGYEGDKKST</sequence>
<feature type="domain" description="Pop1 N-terminal" evidence="2">
    <location>
        <begin position="46"/>
        <end position="115"/>
    </location>
</feature>
<proteinExistence type="predicted"/>
<evidence type="ECO:0000259" key="3">
    <source>
        <dbReference type="Pfam" id="PF22770"/>
    </source>
</evidence>
<dbReference type="Pfam" id="PF06978">
    <property type="entry name" value="POP1_N"/>
    <property type="match status" value="1"/>
</dbReference>
<gene>
    <name evidence="4" type="ORF">LSAA_13485</name>
</gene>
<dbReference type="InterPro" id="IPR009723">
    <property type="entry name" value="Pop1_N"/>
</dbReference>
<dbReference type="InterPro" id="IPR055079">
    <property type="entry name" value="POP1_C"/>
</dbReference>
<organism evidence="4 5">
    <name type="scientific">Lepeophtheirus salmonis</name>
    <name type="common">Salmon louse</name>
    <name type="synonym">Caligus salmonis</name>
    <dbReference type="NCBI Taxonomy" id="72036"/>
    <lineage>
        <taxon>Eukaryota</taxon>
        <taxon>Metazoa</taxon>
        <taxon>Ecdysozoa</taxon>
        <taxon>Arthropoda</taxon>
        <taxon>Crustacea</taxon>
        <taxon>Multicrustacea</taxon>
        <taxon>Hexanauplia</taxon>
        <taxon>Copepoda</taxon>
        <taxon>Siphonostomatoida</taxon>
        <taxon>Caligidae</taxon>
        <taxon>Lepeophtheirus</taxon>
    </lineage>
</organism>
<feature type="compositionally biased region" description="Basic residues" evidence="1">
    <location>
        <begin position="73"/>
        <end position="82"/>
    </location>
</feature>
<dbReference type="OrthoDB" id="442863at2759"/>
<evidence type="ECO:0000313" key="5">
    <source>
        <dbReference type="Proteomes" id="UP000675881"/>
    </source>
</evidence>
<dbReference type="GO" id="GO:0005655">
    <property type="term" value="C:nucleolar ribonuclease P complex"/>
    <property type="evidence" value="ECO:0007669"/>
    <property type="project" value="InterPro"/>
</dbReference>
<keyword evidence="5" id="KW-1185">Reference proteome</keyword>
<name>A0A7R8HCJ1_LEPSM</name>
<dbReference type="EMBL" id="HG994586">
    <property type="protein sequence ID" value="CAF2992809.1"/>
    <property type="molecule type" value="Genomic_DNA"/>
</dbReference>
<dbReference type="InterPro" id="IPR039182">
    <property type="entry name" value="Pop1"/>
</dbReference>
<evidence type="ECO:0000313" key="4">
    <source>
        <dbReference type="EMBL" id="CAF2992809.1"/>
    </source>
</evidence>
<evidence type="ECO:0000259" key="2">
    <source>
        <dbReference type="Pfam" id="PF06978"/>
    </source>
</evidence>
<evidence type="ECO:0000256" key="1">
    <source>
        <dbReference type="SAM" id="MobiDB-lite"/>
    </source>
</evidence>
<feature type="region of interest" description="Disordered" evidence="1">
    <location>
        <begin position="60"/>
        <end position="126"/>
    </location>
</feature>
<dbReference type="AlphaFoldDB" id="A0A7R8HCJ1"/>
<feature type="compositionally biased region" description="Basic residues" evidence="1">
    <location>
        <begin position="114"/>
        <end position="125"/>
    </location>
</feature>
<dbReference type="EC" id="3.1.26.5" evidence="4"/>
<dbReference type="Proteomes" id="UP000675881">
    <property type="component" value="Chromosome 7"/>
</dbReference>
<dbReference type="PANTHER" id="PTHR22731:SF3">
    <property type="entry name" value="RIBONUCLEASES P_MRP PROTEIN SUBUNIT POP1"/>
    <property type="match status" value="1"/>
</dbReference>
<dbReference type="GO" id="GO:0000172">
    <property type="term" value="C:ribonuclease MRP complex"/>
    <property type="evidence" value="ECO:0007669"/>
    <property type="project" value="InterPro"/>
</dbReference>
<dbReference type="GO" id="GO:0004526">
    <property type="term" value="F:ribonuclease P activity"/>
    <property type="evidence" value="ECO:0007669"/>
    <property type="project" value="UniProtKB-EC"/>
</dbReference>
<dbReference type="Pfam" id="PF22770">
    <property type="entry name" value="POP1_C"/>
    <property type="match status" value="1"/>
</dbReference>
<keyword evidence="4" id="KW-0378">Hydrolase</keyword>
<accession>A0A7R8HCJ1</accession>
<dbReference type="PANTHER" id="PTHR22731">
    <property type="entry name" value="RIBONUCLEASES P/MRP PROTEIN SUBUNIT POP1"/>
    <property type="match status" value="1"/>
</dbReference>
<feature type="domain" description="POP1 C-terminal" evidence="3">
    <location>
        <begin position="494"/>
        <end position="646"/>
    </location>
</feature>
<dbReference type="GO" id="GO:0001682">
    <property type="term" value="P:tRNA 5'-leader removal"/>
    <property type="evidence" value="ECO:0007669"/>
    <property type="project" value="InterPro"/>
</dbReference>
<protein>
    <submittedName>
        <fullName evidence="4">POP1</fullName>
        <ecNumber evidence="4">3.1.26.5</ecNumber>
    </submittedName>
</protein>
<reference evidence="4" key="1">
    <citation type="submission" date="2021-02" db="EMBL/GenBank/DDBJ databases">
        <authorList>
            <person name="Bekaert M."/>
        </authorList>
    </citation>
    <scope>NUCLEOTIDE SEQUENCE</scope>
    <source>
        <strain evidence="4">IoA-00</strain>
    </source>
</reference>